<dbReference type="NCBIfam" id="TIGR01023">
    <property type="entry name" value="rpmG_bact"/>
    <property type="match status" value="1"/>
</dbReference>
<dbReference type="GO" id="GO:0003735">
    <property type="term" value="F:structural constituent of ribosome"/>
    <property type="evidence" value="ECO:0007669"/>
    <property type="project" value="InterPro"/>
</dbReference>
<dbReference type="PANTHER" id="PTHR43168">
    <property type="entry name" value="50S RIBOSOMAL PROTEIN L33, CHLOROPLASTIC"/>
    <property type="match status" value="1"/>
</dbReference>
<dbReference type="InterPro" id="IPR001705">
    <property type="entry name" value="Ribosomal_bL33"/>
</dbReference>
<dbReference type="SUPFAM" id="SSF57829">
    <property type="entry name" value="Zn-binding ribosomal proteins"/>
    <property type="match status" value="1"/>
</dbReference>
<dbReference type="Gene3D" id="2.20.28.120">
    <property type="entry name" value="Ribosomal protein L33"/>
    <property type="match status" value="1"/>
</dbReference>
<name>A0A250XIE5_9CHLO</name>
<dbReference type="OrthoDB" id="361870at2759"/>
<evidence type="ECO:0000256" key="2">
    <source>
        <dbReference type="ARBA" id="ARBA00022980"/>
    </source>
</evidence>
<dbReference type="GO" id="GO:1990904">
    <property type="term" value="C:ribonucleoprotein complex"/>
    <property type="evidence" value="ECO:0007669"/>
    <property type="project" value="UniProtKB-KW"/>
</dbReference>
<keyword evidence="5" id="KW-1185">Reference proteome</keyword>
<dbReference type="GO" id="GO:0005840">
    <property type="term" value="C:ribosome"/>
    <property type="evidence" value="ECO:0007669"/>
    <property type="project" value="UniProtKB-KW"/>
</dbReference>
<evidence type="ECO:0008006" key="6">
    <source>
        <dbReference type="Google" id="ProtNLM"/>
    </source>
</evidence>
<dbReference type="Pfam" id="PF00471">
    <property type="entry name" value="Ribosomal_L33"/>
    <property type="match status" value="1"/>
</dbReference>
<comment type="similarity">
    <text evidence="1">Belongs to the bacterial ribosomal protein bL33 family.</text>
</comment>
<dbReference type="PANTHER" id="PTHR43168:SF2">
    <property type="entry name" value="LARGE RIBOSOMAL SUBUNIT PROTEIN BL33C"/>
    <property type="match status" value="1"/>
</dbReference>
<organism evidence="4 5">
    <name type="scientific">Chlamydomonas eustigma</name>
    <dbReference type="NCBI Taxonomy" id="1157962"/>
    <lineage>
        <taxon>Eukaryota</taxon>
        <taxon>Viridiplantae</taxon>
        <taxon>Chlorophyta</taxon>
        <taxon>core chlorophytes</taxon>
        <taxon>Chlorophyceae</taxon>
        <taxon>CS clade</taxon>
        <taxon>Chlamydomonadales</taxon>
        <taxon>Chlamydomonadaceae</taxon>
        <taxon>Chlamydomonas</taxon>
    </lineage>
</organism>
<gene>
    <name evidence="4" type="ORF">CEUSTIGMA_g10239.t1</name>
</gene>
<dbReference type="EMBL" id="BEGY01000086">
    <property type="protein sequence ID" value="GAX82813.1"/>
    <property type="molecule type" value="Genomic_DNA"/>
</dbReference>
<comment type="caution">
    <text evidence="4">The sequence shown here is derived from an EMBL/GenBank/DDBJ whole genome shotgun (WGS) entry which is preliminary data.</text>
</comment>
<dbReference type="NCBIfam" id="NF001764">
    <property type="entry name" value="PRK00504.1"/>
    <property type="match status" value="1"/>
</dbReference>
<dbReference type="AlphaFoldDB" id="A0A250XIE5"/>
<proteinExistence type="inferred from homology"/>
<dbReference type="NCBIfam" id="NF001860">
    <property type="entry name" value="PRK00595.1"/>
    <property type="match status" value="1"/>
</dbReference>
<evidence type="ECO:0000256" key="3">
    <source>
        <dbReference type="ARBA" id="ARBA00023274"/>
    </source>
</evidence>
<dbReference type="HAMAP" id="MF_00294">
    <property type="entry name" value="Ribosomal_bL33"/>
    <property type="match status" value="1"/>
</dbReference>
<dbReference type="GO" id="GO:0006412">
    <property type="term" value="P:translation"/>
    <property type="evidence" value="ECO:0007669"/>
    <property type="project" value="InterPro"/>
</dbReference>
<accession>A0A250XIE5</accession>
<evidence type="ECO:0000256" key="1">
    <source>
        <dbReference type="ARBA" id="ARBA00007596"/>
    </source>
</evidence>
<dbReference type="GO" id="GO:0005737">
    <property type="term" value="C:cytoplasm"/>
    <property type="evidence" value="ECO:0007669"/>
    <property type="project" value="UniProtKB-ARBA"/>
</dbReference>
<sequence>MQSLVRSGPSSAIKNPFLGSTVSYRVAAAPAPTSNATRMVTTMAKKKGVRIIVTVECTESKSIGATPSRYCTQKNRKNTPERLELQKYNPNLRRYTLHREIK</sequence>
<evidence type="ECO:0000313" key="4">
    <source>
        <dbReference type="EMBL" id="GAX82813.1"/>
    </source>
</evidence>
<dbReference type="InterPro" id="IPR038584">
    <property type="entry name" value="Ribosomal_bL33_sf"/>
</dbReference>
<dbReference type="InterPro" id="IPR011332">
    <property type="entry name" value="Ribosomal_zn-bd"/>
</dbReference>
<reference evidence="4 5" key="1">
    <citation type="submission" date="2017-08" db="EMBL/GenBank/DDBJ databases">
        <title>Acidophilic green algal genome provides insights into adaptation to an acidic environment.</title>
        <authorList>
            <person name="Hirooka S."/>
            <person name="Hirose Y."/>
            <person name="Kanesaki Y."/>
            <person name="Higuchi S."/>
            <person name="Fujiwara T."/>
            <person name="Onuma R."/>
            <person name="Era A."/>
            <person name="Ohbayashi R."/>
            <person name="Uzuka A."/>
            <person name="Nozaki H."/>
            <person name="Yoshikawa H."/>
            <person name="Miyagishima S.Y."/>
        </authorList>
    </citation>
    <scope>NUCLEOTIDE SEQUENCE [LARGE SCALE GENOMIC DNA]</scope>
    <source>
        <strain evidence="4 5">NIES-2499</strain>
    </source>
</reference>
<dbReference type="STRING" id="1157962.A0A250XIE5"/>
<keyword evidence="2" id="KW-0689">Ribosomal protein</keyword>
<keyword evidence="3" id="KW-0687">Ribonucleoprotein</keyword>
<dbReference type="Proteomes" id="UP000232323">
    <property type="component" value="Unassembled WGS sequence"/>
</dbReference>
<protein>
    <recommendedName>
        <fullName evidence="6">50S ribosomal protein L33, chloroplastic</fullName>
    </recommendedName>
</protein>
<evidence type="ECO:0000313" key="5">
    <source>
        <dbReference type="Proteomes" id="UP000232323"/>
    </source>
</evidence>